<organism evidence="3 4">
    <name type="scientific">Komagataeibacter oboediens</name>
    <dbReference type="NCBI Taxonomy" id="65958"/>
    <lineage>
        <taxon>Bacteria</taxon>
        <taxon>Pseudomonadati</taxon>
        <taxon>Pseudomonadota</taxon>
        <taxon>Alphaproteobacteria</taxon>
        <taxon>Acetobacterales</taxon>
        <taxon>Acetobacteraceae</taxon>
        <taxon>Komagataeibacter</taxon>
    </lineage>
</organism>
<comment type="caution">
    <text evidence="3">The sequence shown here is derived from an EMBL/GenBank/DDBJ whole genome shotgun (WGS) entry which is preliminary data.</text>
</comment>
<accession>A0A318R0X0</accession>
<reference evidence="3 4" key="1">
    <citation type="submission" date="2017-07" db="EMBL/GenBank/DDBJ databases">
        <title>A draft genome sequence of Komagataeibacter oboediens LMG 18849.</title>
        <authorList>
            <person name="Skraban J."/>
            <person name="Cleenwerck I."/>
            <person name="Vandamme P."/>
            <person name="Trcek J."/>
        </authorList>
    </citation>
    <scope>NUCLEOTIDE SEQUENCE [LARGE SCALE GENOMIC DNA]</scope>
    <source>
        <strain evidence="3 4">LMG 18849</strain>
    </source>
</reference>
<feature type="region of interest" description="Disordered" evidence="1">
    <location>
        <begin position="23"/>
        <end position="87"/>
    </location>
</feature>
<evidence type="ECO:0000256" key="1">
    <source>
        <dbReference type="SAM" id="MobiDB-lite"/>
    </source>
</evidence>
<protein>
    <submittedName>
        <fullName evidence="3">Uncharacterized protein</fullName>
    </submittedName>
</protein>
<dbReference type="Proteomes" id="UP001519538">
    <property type="component" value="Unassembled WGS sequence"/>
</dbReference>
<feature type="compositionally biased region" description="Basic and acidic residues" evidence="1">
    <location>
        <begin position="75"/>
        <end position="87"/>
    </location>
</feature>
<evidence type="ECO:0000313" key="2">
    <source>
        <dbReference type="EMBL" id="MBT0674101.1"/>
    </source>
</evidence>
<proteinExistence type="predicted"/>
<dbReference type="EMBL" id="JABLUU010000001">
    <property type="protein sequence ID" value="MBT0674101.1"/>
    <property type="molecule type" value="Genomic_DNA"/>
</dbReference>
<evidence type="ECO:0000313" key="5">
    <source>
        <dbReference type="Proteomes" id="UP001519538"/>
    </source>
</evidence>
<dbReference type="AlphaFoldDB" id="A0A318R0X0"/>
<evidence type="ECO:0000313" key="3">
    <source>
        <dbReference type="EMBL" id="PYD83371.1"/>
    </source>
</evidence>
<keyword evidence="5" id="KW-1185">Reference proteome</keyword>
<feature type="compositionally biased region" description="Low complexity" evidence="1">
    <location>
        <begin position="42"/>
        <end position="53"/>
    </location>
</feature>
<gene>
    <name evidence="3" type="ORF">CFR80_00250</name>
    <name evidence="2" type="ORF">HNO79_01635</name>
</gene>
<dbReference type="OrthoDB" id="7277137at2"/>
<dbReference type="Proteomes" id="UP000247417">
    <property type="component" value="Unassembled WGS sequence"/>
</dbReference>
<evidence type="ECO:0000313" key="4">
    <source>
        <dbReference type="Proteomes" id="UP000247417"/>
    </source>
</evidence>
<reference evidence="2 5" key="2">
    <citation type="journal article" date="2021" name="Astrobiology">
        <title>Bacterial Cellulose Retains Robustness but Its Synthesis Declines After Exposure to a Mars-Like Environment Simulated Outside the International Space Station.</title>
        <authorList>
            <person name="Orlovska I."/>
            <person name="Podolich O."/>
            <person name="Kukharenko O."/>
            <person name="Zaets I."/>
            <person name="Reva O."/>
            <person name="Khirunenko L."/>
            <person name="Zmejkoski D."/>
            <person name="Rogalsky S."/>
            <person name="Barh D."/>
            <person name="Tiwari S."/>
            <person name="Kumavath R."/>
            <person name="Goes-Neto A."/>
            <person name="Azevedo V."/>
            <person name="Brenig B."/>
            <person name="Ghosh P."/>
            <person name="de Vera J.P."/>
            <person name="Kozyrovska N."/>
        </authorList>
    </citation>
    <scope>NUCLEOTIDE SEQUENCE [LARGE SCALE GENOMIC DNA]</scope>
    <source>
        <strain evidence="2 5">IMBG 311</strain>
    </source>
</reference>
<dbReference type="EMBL" id="NKTX01000001">
    <property type="protein sequence ID" value="PYD83371.1"/>
    <property type="molecule type" value="Genomic_DNA"/>
</dbReference>
<sequence length="87" mass="9213">MTEDGLNTTRVFAAHAMTPCPNAGGATAPHPHVSHGLSARAPRGGVPSGSGRPFFHVSVRSPYVPLPPQKTRAARMPERDIPECAYL</sequence>
<name>A0A318R0X0_9PROT</name>